<organism evidence="20 22">
    <name type="scientific">Heyndrickxia ginsengihumi</name>
    <dbReference type="NCBI Taxonomy" id="363870"/>
    <lineage>
        <taxon>Bacteria</taxon>
        <taxon>Bacillati</taxon>
        <taxon>Bacillota</taxon>
        <taxon>Bacilli</taxon>
        <taxon>Bacillales</taxon>
        <taxon>Bacillaceae</taxon>
        <taxon>Heyndrickxia</taxon>
    </lineage>
</organism>
<dbReference type="PANTHER" id="PTHR34299">
    <property type="entry name" value="DIACYLGLYCEROL KINASE"/>
    <property type="match status" value="1"/>
</dbReference>
<dbReference type="GO" id="GO:0005524">
    <property type="term" value="F:ATP binding"/>
    <property type="evidence" value="ECO:0007669"/>
    <property type="project" value="UniProtKB-KW"/>
</dbReference>
<evidence type="ECO:0000256" key="5">
    <source>
        <dbReference type="ARBA" id="ARBA00022679"/>
    </source>
</evidence>
<name>A0A0A6VF76_9BACI</name>
<dbReference type="InterPro" id="IPR036945">
    <property type="entry name" value="DAGK_sf"/>
</dbReference>
<feature type="binding site" evidence="17">
    <location>
        <position position="78"/>
    </location>
    <ligand>
        <name>ATP</name>
        <dbReference type="ChEBI" id="CHEBI:30616"/>
    </ligand>
</feature>
<feature type="transmembrane region" description="Helical" evidence="19">
    <location>
        <begin position="98"/>
        <end position="119"/>
    </location>
</feature>
<reference evidence="21 23" key="2">
    <citation type="submission" date="2020-02" db="EMBL/GenBank/DDBJ databases">
        <authorList>
            <person name="Feng H."/>
        </authorList>
    </citation>
    <scope>NUCLEOTIDE SEQUENCE [LARGE SCALE GENOMIC DNA]</scope>
    <source>
        <strain evidence="21 23">Gsoil 114</strain>
    </source>
</reference>
<evidence type="ECO:0000256" key="18">
    <source>
        <dbReference type="PIRSR" id="PIRSR600829-4"/>
    </source>
</evidence>
<evidence type="ECO:0000256" key="13">
    <source>
        <dbReference type="ARBA" id="ARBA00023209"/>
    </source>
</evidence>
<dbReference type="EMBL" id="JRUN01000029">
    <property type="protein sequence ID" value="KHD85224.1"/>
    <property type="molecule type" value="Genomic_DNA"/>
</dbReference>
<accession>A0A0A6VF76</accession>
<evidence type="ECO:0000256" key="1">
    <source>
        <dbReference type="ARBA" id="ARBA00004651"/>
    </source>
</evidence>
<dbReference type="InterPro" id="IPR000829">
    <property type="entry name" value="DAGK"/>
</dbReference>
<feature type="transmembrane region" description="Helical" evidence="19">
    <location>
        <begin position="57"/>
        <end position="77"/>
    </location>
</feature>
<keyword evidence="7 17" id="KW-0547">Nucleotide-binding</keyword>
<dbReference type="Proteomes" id="UP000030588">
    <property type="component" value="Unassembled WGS sequence"/>
</dbReference>
<evidence type="ECO:0000256" key="3">
    <source>
        <dbReference type="ARBA" id="ARBA00022475"/>
    </source>
</evidence>
<dbReference type="RefSeq" id="WP_025726676.1">
    <property type="nucleotide sequence ID" value="NZ_JAAIWK010000008.1"/>
</dbReference>
<keyword evidence="13" id="KW-0594">Phospholipid biosynthesis</keyword>
<dbReference type="Pfam" id="PF01219">
    <property type="entry name" value="DAGK_prokar"/>
    <property type="match status" value="1"/>
</dbReference>
<keyword evidence="9 17" id="KW-0067">ATP-binding</keyword>
<keyword evidence="23" id="KW-1185">Reference proteome</keyword>
<comment type="cofactor">
    <cofactor evidence="18">
        <name>Mg(2+)</name>
        <dbReference type="ChEBI" id="CHEBI:18420"/>
    </cofactor>
    <text evidence="18">Mn(2+), Zn(2+), Cd(2+) and Co(2+) support activity to lesser extents.</text>
</comment>
<sequence length="126" mass="14025">MGLKDKAAKRTKESPFVPALLGLFHAARTERNFQFHLFAGTCVVVLGFLFSLSKTEWMIIILVIFGMLSLELVNTAIERTVDLVTLERHPLAKQAKDVAAAAVFVYAFMAVIIACIIFIPKILLLF</sequence>
<evidence type="ECO:0000256" key="11">
    <source>
        <dbReference type="ARBA" id="ARBA00023098"/>
    </source>
</evidence>
<keyword evidence="11" id="KW-0443">Lipid metabolism</keyword>
<dbReference type="AlphaFoldDB" id="A0A0A6VF76"/>
<feature type="binding site" evidence="16">
    <location>
        <position position="71"/>
    </location>
    <ligand>
        <name>substrate</name>
    </ligand>
</feature>
<evidence type="ECO:0000256" key="15">
    <source>
        <dbReference type="PIRSR" id="PIRSR600829-1"/>
    </source>
</evidence>
<evidence type="ECO:0000256" key="19">
    <source>
        <dbReference type="SAM" id="Phobius"/>
    </source>
</evidence>
<keyword evidence="12 19" id="KW-0472">Membrane</keyword>
<dbReference type="PROSITE" id="PS01069">
    <property type="entry name" value="DAGK_PROKAR"/>
    <property type="match status" value="1"/>
</dbReference>
<feature type="active site" description="Proton acceptor" evidence="15">
    <location>
        <position position="71"/>
    </location>
</feature>
<evidence type="ECO:0000256" key="9">
    <source>
        <dbReference type="ARBA" id="ARBA00022840"/>
    </source>
</evidence>
<evidence type="ECO:0000256" key="6">
    <source>
        <dbReference type="ARBA" id="ARBA00022692"/>
    </source>
</evidence>
<protein>
    <submittedName>
        <fullName evidence="21">Diacylglycerol kinase family protein</fullName>
    </submittedName>
</protein>
<dbReference type="GO" id="GO:0005886">
    <property type="term" value="C:plasma membrane"/>
    <property type="evidence" value="ECO:0007669"/>
    <property type="project" value="UniProtKB-SubCell"/>
</dbReference>
<keyword evidence="8 21" id="KW-0418">Kinase</keyword>
<evidence type="ECO:0000256" key="12">
    <source>
        <dbReference type="ARBA" id="ARBA00023136"/>
    </source>
</evidence>
<evidence type="ECO:0000256" key="4">
    <source>
        <dbReference type="ARBA" id="ARBA00022516"/>
    </source>
</evidence>
<evidence type="ECO:0000256" key="8">
    <source>
        <dbReference type="ARBA" id="ARBA00022777"/>
    </source>
</evidence>
<keyword evidence="10 19" id="KW-1133">Transmembrane helix</keyword>
<keyword evidence="3" id="KW-1003">Cell membrane</keyword>
<evidence type="ECO:0000313" key="20">
    <source>
        <dbReference type="EMBL" id="KHD85224.1"/>
    </source>
</evidence>
<evidence type="ECO:0000313" key="21">
    <source>
        <dbReference type="EMBL" id="NEY19697.1"/>
    </source>
</evidence>
<feature type="transmembrane region" description="Helical" evidence="19">
    <location>
        <begin position="33"/>
        <end position="51"/>
    </location>
</feature>
<reference evidence="20 22" key="1">
    <citation type="submission" date="2014-10" db="EMBL/GenBank/DDBJ databases">
        <title>Draft genome of phytase producing Bacillus ginsengihumi strain M2.11.</title>
        <authorList>
            <person name="Toymentseva A."/>
            <person name="Boulygina E.A."/>
            <person name="Kazakov S.V."/>
            <person name="Kayumov I."/>
            <person name="Suleimanova A.D."/>
            <person name="Mardanova A.M."/>
            <person name="Maria S.N."/>
            <person name="Sergey M.Y."/>
            <person name="Sharipova M.R."/>
        </authorList>
    </citation>
    <scope>NUCLEOTIDE SEQUENCE [LARGE SCALE GENOMIC DNA]</scope>
    <source>
        <strain evidence="20 22">M2.11</strain>
    </source>
</reference>
<feature type="binding site" evidence="18">
    <location>
        <position position="78"/>
    </location>
    <ligand>
        <name>a divalent metal cation</name>
        <dbReference type="ChEBI" id="CHEBI:60240"/>
    </ligand>
</feature>
<feature type="binding site" evidence="18">
    <location>
        <position position="30"/>
    </location>
    <ligand>
        <name>a divalent metal cation</name>
        <dbReference type="ChEBI" id="CHEBI:60240"/>
    </ligand>
</feature>
<keyword evidence="18" id="KW-0479">Metal-binding</keyword>
<feature type="binding site" evidence="17">
    <location>
        <position position="30"/>
    </location>
    <ligand>
        <name>ATP</name>
        <dbReference type="ChEBI" id="CHEBI:30616"/>
    </ligand>
</feature>
<comment type="subcellular location">
    <subcellularLocation>
        <location evidence="1">Cell membrane</location>
        <topology evidence="1">Multi-pass membrane protein</topology>
    </subcellularLocation>
</comment>
<feature type="binding site" evidence="17">
    <location>
        <begin position="87"/>
        <end position="89"/>
    </location>
    <ligand>
        <name>ATP</name>
        <dbReference type="ChEBI" id="CHEBI:30616"/>
    </ligand>
</feature>
<dbReference type="PANTHER" id="PTHR34299:SF1">
    <property type="entry name" value="DIACYLGLYCEROL KINASE"/>
    <property type="match status" value="1"/>
</dbReference>
<dbReference type="EMBL" id="JAAIWK010000008">
    <property type="protein sequence ID" value="NEY19697.1"/>
    <property type="molecule type" value="Genomic_DNA"/>
</dbReference>
<evidence type="ECO:0000256" key="17">
    <source>
        <dbReference type="PIRSR" id="PIRSR600829-3"/>
    </source>
</evidence>
<reference evidence="21 23" key="3">
    <citation type="submission" date="2020-03" db="EMBL/GenBank/DDBJ databases">
        <title>Bacillus aquiflavi sp. nov., isolated from yellow water of strong flavor Chinese baijiu in Yibin region of China.</title>
        <authorList>
            <person name="Xie J."/>
        </authorList>
    </citation>
    <scope>NUCLEOTIDE SEQUENCE [LARGE SCALE GENOMIC DNA]</scope>
    <source>
        <strain evidence="21 23">Gsoil 114</strain>
    </source>
</reference>
<dbReference type="OrthoDB" id="9789934at2"/>
<keyword evidence="18" id="KW-0460">Magnesium</keyword>
<dbReference type="GO" id="GO:0008654">
    <property type="term" value="P:phospholipid biosynthetic process"/>
    <property type="evidence" value="ECO:0007669"/>
    <property type="project" value="UniProtKB-KW"/>
</dbReference>
<evidence type="ECO:0000313" key="23">
    <source>
        <dbReference type="Proteomes" id="UP000476934"/>
    </source>
</evidence>
<keyword evidence="6 19" id="KW-0812">Transmembrane</keyword>
<dbReference type="STRING" id="363870.NG54_10550"/>
<evidence type="ECO:0000256" key="16">
    <source>
        <dbReference type="PIRSR" id="PIRSR600829-2"/>
    </source>
</evidence>
<comment type="similarity">
    <text evidence="2">Belongs to the bacterial diacylglycerol kinase family.</text>
</comment>
<evidence type="ECO:0000256" key="7">
    <source>
        <dbReference type="ARBA" id="ARBA00022741"/>
    </source>
</evidence>
<dbReference type="CDD" id="cd14265">
    <property type="entry name" value="UDPK_IM_like"/>
    <property type="match status" value="1"/>
</dbReference>
<evidence type="ECO:0000256" key="2">
    <source>
        <dbReference type="ARBA" id="ARBA00005967"/>
    </source>
</evidence>
<comment type="caution">
    <text evidence="20">The sequence shown here is derived from an EMBL/GenBank/DDBJ whole genome shotgun (WGS) entry which is preliminary data.</text>
</comment>
<keyword evidence="5" id="KW-0808">Transferase</keyword>
<dbReference type="GO" id="GO:0016301">
    <property type="term" value="F:kinase activity"/>
    <property type="evidence" value="ECO:0007669"/>
    <property type="project" value="UniProtKB-KW"/>
</dbReference>
<evidence type="ECO:0000256" key="10">
    <source>
        <dbReference type="ARBA" id="ARBA00022989"/>
    </source>
</evidence>
<evidence type="ECO:0000256" key="14">
    <source>
        <dbReference type="ARBA" id="ARBA00023264"/>
    </source>
</evidence>
<dbReference type="Gene3D" id="1.10.287.3610">
    <property type="match status" value="1"/>
</dbReference>
<keyword evidence="14" id="KW-1208">Phospholipid metabolism</keyword>
<evidence type="ECO:0000313" key="22">
    <source>
        <dbReference type="Proteomes" id="UP000030588"/>
    </source>
</evidence>
<proteinExistence type="inferred from homology"/>
<dbReference type="Proteomes" id="UP000476934">
    <property type="component" value="Unassembled WGS sequence"/>
</dbReference>
<keyword evidence="4" id="KW-0444">Lipid biosynthesis</keyword>
<dbReference type="InterPro" id="IPR033717">
    <property type="entry name" value="UDPK"/>
</dbReference>
<dbReference type="GO" id="GO:0046872">
    <property type="term" value="F:metal ion binding"/>
    <property type="evidence" value="ECO:0007669"/>
    <property type="project" value="UniProtKB-KW"/>
</dbReference>
<feature type="binding site" evidence="17">
    <location>
        <begin position="96"/>
        <end position="97"/>
    </location>
    <ligand>
        <name>ATP</name>
        <dbReference type="ChEBI" id="CHEBI:30616"/>
    </ligand>
</feature>
<gene>
    <name evidence="21" type="ORF">G4D61_06890</name>
    <name evidence="20" type="ORF">NG54_10550</name>
</gene>